<evidence type="ECO:0000259" key="3">
    <source>
        <dbReference type="Pfam" id="PF22936"/>
    </source>
</evidence>
<name>A0A834TRP6_9FABA</name>
<reference evidence="4" key="1">
    <citation type="submission" date="2020-09" db="EMBL/GenBank/DDBJ databases">
        <title>Genome-Enabled Discovery of Anthraquinone Biosynthesis in Senna tora.</title>
        <authorList>
            <person name="Kang S.-H."/>
            <person name="Pandey R.P."/>
            <person name="Lee C.-M."/>
            <person name="Sim J.-S."/>
            <person name="Jeong J.-T."/>
            <person name="Choi B.-S."/>
            <person name="Jung M."/>
            <person name="Ginzburg D."/>
            <person name="Zhao K."/>
            <person name="Won S.Y."/>
            <person name="Oh T.-J."/>
            <person name="Yu Y."/>
            <person name="Kim N.-H."/>
            <person name="Lee O.R."/>
            <person name="Lee T.-H."/>
            <person name="Bashyal P."/>
            <person name="Kim T.-S."/>
            <person name="Lee W.-H."/>
            <person name="Kawkins C."/>
            <person name="Kim C.-K."/>
            <person name="Kim J.S."/>
            <person name="Ahn B.O."/>
            <person name="Rhee S.Y."/>
            <person name="Sohng J.K."/>
        </authorList>
    </citation>
    <scope>NUCLEOTIDE SEQUENCE</scope>
    <source>
        <tissue evidence="4">Leaf</tissue>
    </source>
</reference>
<feature type="domain" description="Retrotransposon Copia-like N-terminal" evidence="2">
    <location>
        <begin position="73"/>
        <end position="120"/>
    </location>
</feature>
<gene>
    <name evidence="4" type="ORF">G2W53_017688</name>
</gene>
<proteinExistence type="predicted"/>
<evidence type="ECO:0000313" key="5">
    <source>
        <dbReference type="Proteomes" id="UP000634136"/>
    </source>
</evidence>
<dbReference type="Pfam" id="PF14244">
    <property type="entry name" value="Retrotran_gag_3"/>
    <property type="match status" value="1"/>
</dbReference>
<protein>
    <submittedName>
        <fullName evidence="4">Integrase, catalytic core</fullName>
    </submittedName>
</protein>
<accession>A0A834TRP6</accession>
<dbReference type="OrthoDB" id="1306223at2759"/>
<dbReference type="EMBL" id="JAAIUW010000006">
    <property type="protein sequence ID" value="KAF7826524.1"/>
    <property type="molecule type" value="Genomic_DNA"/>
</dbReference>
<dbReference type="PANTHER" id="PTHR34222:SF99">
    <property type="entry name" value="PROTEIN, PUTATIVE-RELATED"/>
    <property type="match status" value="1"/>
</dbReference>
<sequence length="615" mass="69058">MVDSRASESNLRSTFVLFEVVFESNPVINGFVWHFRCVSILKLDGLLMANLNGDETREGSSNKTKENCSWALHSSDQPGMILVTSPLTRFNYLTWRQSIETSLESKEKLCFVDGSLPPPDQTDLAAYRRWKNADSMVKAWIVNSISKDLDFIYDPVSTYYGKLHKCWDELHRLIPRSVCTCSANKRNEEIDLSLKLNQFLMGLNDVYDALRSQILAMKPKPSVSEAFSMVAQMETEKEVKMNLGGTVAAEASALLANTTKIDGEQKGGKRKDNKKDLKCDHYGYNGHTRETCFKLNGYPDWWKERKPGGGKKQHANLAVNAETDNPLEVKESADLSSMISQLVRQEIAKLSSKIKTGTDEMASFAHSLQFVGNSSNLKTLVVVGTWIVDTGASSHMSYDRRLLTDVKTLKQCINVHLLDGKTVVVKEAGRAIINDDLELDNVLLIPTFKYNLLSVQRIIKGNINVVFNSSNCLVQDHMTRRILAVGQTIGNLYYLQQKVNKAHEICNSALSSSNKVVDATVVWHQRLGHAPLFVLGKTKLDVTNTLPVCDVCFKAKQQRNSFTVSTTRASDLFSLIHVHVWGPYKRPSLNLAHYVLTMADDYSKATWTFLIQNKT</sequence>
<dbReference type="AlphaFoldDB" id="A0A834TRP6"/>
<keyword evidence="5" id="KW-1185">Reference proteome</keyword>
<dbReference type="Proteomes" id="UP000634136">
    <property type="component" value="Unassembled WGS sequence"/>
</dbReference>
<dbReference type="InterPro" id="IPR029472">
    <property type="entry name" value="Copia-like_N"/>
</dbReference>
<evidence type="ECO:0000313" key="4">
    <source>
        <dbReference type="EMBL" id="KAF7826524.1"/>
    </source>
</evidence>
<feature type="domain" description="Retrovirus-related Pol polyprotein from transposon TNT 1-94-like beta-barrel" evidence="3">
    <location>
        <begin position="386"/>
        <end position="460"/>
    </location>
</feature>
<comment type="caution">
    <text evidence="4">The sequence shown here is derived from an EMBL/GenBank/DDBJ whole genome shotgun (WGS) entry which is preliminary data.</text>
</comment>
<evidence type="ECO:0000259" key="2">
    <source>
        <dbReference type="Pfam" id="PF14244"/>
    </source>
</evidence>
<dbReference type="InterPro" id="IPR025724">
    <property type="entry name" value="GAG-pre-integrase_dom"/>
</dbReference>
<dbReference type="Pfam" id="PF22936">
    <property type="entry name" value="Pol_BBD"/>
    <property type="match status" value="1"/>
</dbReference>
<dbReference type="Pfam" id="PF13976">
    <property type="entry name" value="gag_pre-integrs"/>
    <property type="match status" value="1"/>
</dbReference>
<evidence type="ECO:0000259" key="1">
    <source>
        <dbReference type="Pfam" id="PF13976"/>
    </source>
</evidence>
<dbReference type="InterPro" id="IPR054722">
    <property type="entry name" value="PolX-like_BBD"/>
</dbReference>
<dbReference type="PANTHER" id="PTHR34222">
    <property type="entry name" value="GAG_PRE-INTEGRS DOMAIN-CONTAINING PROTEIN"/>
    <property type="match status" value="1"/>
</dbReference>
<organism evidence="4 5">
    <name type="scientific">Senna tora</name>
    <dbReference type="NCBI Taxonomy" id="362788"/>
    <lineage>
        <taxon>Eukaryota</taxon>
        <taxon>Viridiplantae</taxon>
        <taxon>Streptophyta</taxon>
        <taxon>Embryophyta</taxon>
        <taxon>Tracheophyta</taxon>
        <taxon>Spermatophyta</taxon>
        <taxon>Magnoliopsida</taxon>
        <taxon>eudicotyledons</taxon>
        <taxon>Gunneridae</taxon>
        <taxon>Pentapetalae</taxon>
        <taxon>rosids</taxon>
        <taxon>fabids</taxon>
        <taxon>Fabales</taxon>
        <taxon>Fabaceae</taxon>
        <taxon>Caesalpinioideae</taxon>
        <taxon>Cassia clade</taxon>
        <taxon>Senna</taxon>
    </lineage>
</organism>
<feature type="domain" description="GAG-pre-integrase" evidence="1">
    <location>
        <begin position="491"/>
        <end position="557"/>
    </location>
</feature>